<dbReference type="EMBL" id="APMY01000068">
    <property type="protein sequence ID" value="EOM76368.1"/>
    <property type="molecule type" value="Genomic_DNA"/>
</dbReference>
<dbReference type="PIRSF" id="PIRSF015582">
    <property type="entry name" value="Cit_lyase_B"/>
    <property type="match status" value="1"/>
</dbReference>
<dbReference type="GO" id="GO:0000287">
    <property type="term" value="F:magnesium ion binding"/>
    <property type="evidence" value="ECO:0007669"/>
    <property type="project" value="TreeGrafter"/>
</dbReference>
<sequence length="275" mass="29013">MTARLWLPGPAWLFCPADRPERFGKAAAVADVVILDLEDGVGPGAKDAARRAVAASDLDPERTVVRVNGIDSPEHTVDLAMLADTPYERIMLPKAESGAAVEALAPREVLALVETPLGALAVREIAAAGPTIGVMWGAEDLVASLGGSASRDRSGTYRDVARTVRSLTLLAAKAHGRLALDAVHVDLENDESLAAEAADAAATGFDVKVSLHPRQVDVVRRAFAPGDDEIDWAEKVLDAAAGQPGAFRFEGAMIDAPVLRHAERILRSARRGDLP</sequence>
<comment type="caution">
    <text evidence="7">The sequence shown here is derived from an EMBL/GenBank/DDBJ whole genome shotgun (WGS) entry which is preliminary data.</text>
</comment>
<dbReference type="InterPro" id="IPR011206">
    <property type="entry name" value="Citrate_lyase_beta/mcl1/mcl2"/>
</dbReference>
<feature type="binding site" evidence="4">
    <location>
        <position position="66"/>
    </location>
    <ligand>
        <name>substrate</name>
    </ligand>
</feature>
<dbReference type="eggNOG" id="COG2301">
    <property type="taxonomic scope" value="Bacteria"/>
</dbReference>
<dbReference type="SUPFAM" id="SSF51621">
    <property type="entry name" value="Phosphoenolpyruvate/pyruvate domain"/>
    <property type="match status" value="1"/>
</dbReference>
<evidence type="ECO:0000256" key="4">
    <source>
        <dbReference type="PIRSR" id="PIRSR015582-1"/>
    </source>
</evidence>
<keyword evidence="2 5" id="KW-0479">Metal-binding</keyword>
<evidence type="ECO:0000259" key="6">
    <source>
        <dbReference type="Pfam" id="PF03328"/>
    </source>
</evidence>
<dbReference type="RefSeq" id="WP_010838348.1">
    <property type="nucleotide sequence ID" value="NZ_APMY01000068.1"/>
</dbReference>
<dbReference type="InterPro" id="IPR015813">
    <property type="entry name" value="Pyrv/PenolPyrv_kinase-like_dom"/>
</dbReference>
<evidence type="ECO:0000313" key="8">
    <source>
        <dbReference type="Proteomes" id="UP000013525"/>
    </source>
</evidence>
<dbReference type="PATRIC" id="fig|1273125.3.peg.2205"/>
<name>R7WM49_9NOCA</name>
<keyword evidence="3 5" id="KW-0460">Magnesium</keyword>
<gene>
    <name evidence="7" type="ORF">Rrhod_2294</name>
</gene>
<dbReference type="PANTHER" id="PTHR32308">
    <property type="entry name" value="LYASE BETA SUBUNIT, PUTATIVE (AFU_ORTHOLOGUE AFUA_4G13030)-RELATED"/>
    <property type="match status" value="1"/>
</dbReference>
<evidence type="ECO:0000256" key="5">
    <source>
        <dbReference type="PIRSR" id="PIRSR015582-2"/>
    </source>
</evidence>
<dbReference type="Proteomes" id="UP000013525">
    <property type="component" value="Unassembled WGS sequence"/>
</dbReference>
<feature type="binding site" evidence="5">
    <location>
        <position position="140"/>
    </location>
    <ligand>
        <name>Mg(2+)</name>
        <dbReference type="ChEBI" id="CHEBI:18420"/>
    </ligand>
</feature>
<dbReference type="InterPro" id="IPR040442">
    <property type="entry name" value="Pyrv_kinase-like_dom_sf"/>
</dbReference>
<organism evidence="7 8">
    <name type="scientific">Rhodococcus rhodnii LMG 5362</name>
    <dbReference type="NCBI Taxonomy" id="1273125"/>
    <lineage>
        <taxon>Bacteria</taxon>
        <taxon>Bacillati</taxon>
        <taxon>Actinomycetota</taxon>
        <taxon>Actinomycetes</taxon>
        <taxon>Mycobacteriales</taxon>
        <taxon>Nocardiaceae</taxon>
        <taxon>Rhodococcus</taxon>
    </lineage>
</organism>
<evidence type="ECO:0000256" key="1">
    <source>
        <dbReference type="ARBA" id="ARBA00001946"/>
    </source>
</evidence>
<dbReference type="Gene3D" id="3.20.20.60">
    <property type="entry name" value="Phosphoenolpyruvate-binding domains"/>
    <property type="match status" value="1"/>
</dbReference>
<dbReference type="AlphaFoldDB" id="R7WM49"/>
<feature type="binding site" evidence="5">
    <location>
        <position position="114"/>
    </location>
    <ligand>
        <name>Mg(2+)</name>
        <dbReference type="ChEBI" id="CHEBI:18420"/>
    </ligand>
</feature>
<keyword evidence="7" id="KW-0456">Lyase</keyword>
<evidence type="ECO:0000256" key="3">
    <source>
        <dbReference type="ARBA" id="ARBA00022842"/>
    </source>
</evidence>
<dbReference type="InterPro" id="IPR005000">
    <property type="entry name" value="Aldolase/citrate-lyase_domain"/>
</dbReference>
<evidence type="ECO:0000256" key="2">
    <source>
        <dbReference type="ARBA" id="ARBA00022723"/>
    </source>
</evidence>
<reference evidence="7 8" key="1">
    <citation type="journal article" date="2013" name="Genome Announc.">
        <title>Draft Genome Sequence of Rhodococcus rhodnii Strain LMG5362, a Symbiont of Rhodnius prolixus (Hemiptera, Reduviidae, Triatominae), the Principle Vector of Trypanosoma cruzi.</title>
        <authorList>
            <person name="Pachebat J.A."/>
            <person name="van Keulen G."/>
            <person name="Whitten M.M."/>
            <person name="Girdwood S."/>
            <person name="Del Sol R."/>
            <person name="Dyson P.J."/>
            <person name="Facey P.D."/>
        </authorList>
    </citation>
    <scope>NUCLEOTIDE SEQUENCE [LARGE SCALE GENOMIC DNA]</scope>
    <source>
        <strain evidence="7 8">LMG 5362</strain>
    </source>
</reference>
<feature type="binding site" evidence="4">
    <location>
        <position position="114"/>
    </location>
    <ligand>
        <name>substrate</name>
    </ligand>
</feature>
<feature type="domain" description="HpcH/HpaI aldolase/citrate lyase" evidence="6">
    <location>
        <begin position="13"/>
        <end position="213"/>
    </location>
</feature>
<evidence type="ECO:0000313" key="7">
    <source>
        <dbReference type="EMBL" id="EOM76368.1"/>
    </source>
</evidence>
<protein>
    <submittedName>
        <fullName evidence="7">Citrate (Pro-3S)-lyase</fullName>
    </submittedName>
</protein>
<dbReference type="GO" id="GO:0006107">
    <property type="term" value="P:oxaloacetate metabolic process"/>
    <property type="evidence" value="ECO:0007669"/>
    <property type="project" value="TreeGrafter"/>
</dbReference>
<dbReference type="Pfam" id="PF03328">
    <property type="entry name" value="HpcH_HpaI"/>
    <property type="match status" value="1"/>
</dbReference>
<keyword evidence="8" id="KW-1185">Reference proteome</keyword>
<proteinExistence type="predicted"/>
<dbReference type="PANTHER" id="PTHR32308:SF10">
    <property type="entry name" value="CITRATE LYASE SUBUNIT BETA"/>
    <property type="match status" value="1"/>
</dbReference>
<accession>R7WM49</accession>
<comment type="cofactor">
    <cofactor evidence="1">
        <name>Mg(2+)</name>
        <dbReference type="ChEBI" id="CHEBI:18420"/>
    </cofactor>
</comment>
<dbReference type="GO" id="GO:0016829">
    <property type="term" value="F:lyase activity"/>
    <property type="evidence" value="ECO:0007669"/>
    <property type="project" value="UniProtKB-KW"/>
</dbReference>